<dbReference type="PANTHER" id="PTHR30043">
    <property type="entry name" value="PHOSPHONATES TRANSPORT SYSTEM PERMEASE PROTEIN"/>
    <property type="match status" value="1"/>
</dbReference>
<evidence type="ECO:0000256" key="3">
    <source>
        <dbReference type="ARBA" id="ARBA00022475"/>
    </source>
</evidence>
<dbReference type="EMBL" id="JBHRYC010000093">
    <property type="protein sequence ID" value="MFC3639418.1"/>
    <property type="molecule type" value="Genomic_DNA"/>
</dbReference>
<sequence length="289" mass="31769">MGSQADHARHWREVQRRKRGHTLMFCAGLAAATLWSAWMSDVNLSKLFSNIGNFFGYFDRILTLDSGPAMGRRVWTAPGEWLWGLDKWLPLLADTLLMAYLGTLLGALGALALCFAPARNLTPNPWARVAARRFLEFCRTVPEIVFALIFVVAFGLGPMAGVLAIAVHTAGALGKQFSEVVENIDMKPVEGLMASGAARWPTIRFAVIPQILSNVVSYCLMRFEINVRGASVMGFVGAGGIGQDLIEAIRKFYYADVSALLLLIVLCVCVIDFLSEKLRHALLEREAHA</sequence>
<comment type="similarity">
    <text evidence="7">Belongs to the binding-protein-dependent transport system permease family.</text>
</comment>
<dbReference type="InterPro" id="IPR000515">
    <property type="entry name" value="MetI-like"/>
</dbReference>
<proteinExistence type="inferred from homology"/>
<evidence type="ECO:0000256" key="4">
    <source>
        <dbReference type="ARBA" id="ARBA00022692"/>
    </source>
</evidence>
<dbReference type="InterPro" id="IPR005769">
    <property type="entry name" value="PhnE/PtxC"/>
</dbReference>
<feature type="transmembrane region" description="Helical" evidence="7">
    <location>
        <begin position="144"/>
        <end position="167"/>
    </location>
</feature>
<evidence type="ECO:0000259" key="8">
    <source>
        <dbReference type="PROSITE" id="PS50928"/>
    </source>
</evidence>
<keyword evidence="6 7" id="KW-0472">Membrane</keyword>
<gene>
    <name evidence="9" type="primary">phnE</name>
    <name evidence="9" type="ORF">ACFONL_18940</name>
</gene>
<evidence type="ECO:0000313" key="10">
    <source>
        <dbReference type="Proteomes" id="UP001595704"/>
    </source>
</evidence>
<dbReference type="CDD" id="cd06261">
    <property type="entry name" value="TM_PBP2"/>
    <property type="match status" value="1"/>
</dbReference>
<name>A0ABV7UM84_9HYPH</name>
<feature type="transmembrane region" description="Helical" evidence="7">
    <location>
        <begin position="21"/>
        <end position="38"/>
    </location>
</feature>
<dbReference type="RefSeq" id="WP_244643050.1">
    <property type="nucleotide sequence ID" value="NZ_BNCG01000007.1"/>
</dbReference>
<feature type="transmembrane region" description="Helical" evidence="7">
    <location>
        <begin position="97"/>
        <end position="118"/>
    </location>
</feature>
<keyword evidence="3" id="KW-1003">Cell membrane</keyword>
<evidence type="ECO:0000313" key="9">
    <source>
        <dbReference type="EMBL" id="MFC3639418.1"/>
    </source>
</evidence>
<keyword evidence="4 7" id="KW-0812">Transmembrane</keyword>
<comment type="subcellular location">
    <subcellularLocation>
        <location evidence="1 7">Cell membrane</location>
        <topology evidence="1 7">Multi-pass membrane protein</topology>
    </subcellularLocation>
</comment>
<accession>A0ABV7UM84</accession>
<organism evidence="9 10">
    <name type="scientific">Camelimonas fluminis</name>
    <dbReference type="NCBI Taxonomy" id="1576911"/>
    <lineage>
        <taxon>Bacteria</taxon>
        <taxon>Pseudomonadati</taxon>
        <taxon>Pseudomonadota</taxon>
        <taxon>Alphaproteobacteria</taxon>
        <taxon>Hyphomicrobiales</taxon>
        <taxon>Chelatococcaceae</taxon>
        <taxon>Camelimonas</taxon>
    </lineage>
</organism>
<dbReference type="Gene3D" id="1.10.3720.10">
    <property type="entry name" value="MetI-like"/>
    <property type="match status" value="1"/>
</dbReference>
<evidence type="ECO:0000256" key="1">
    <source>
        <dbReference type="ARBA" id="ARBA00004651"/>
    </source>
</evidence>
<feature type="transmembrane region" description="Helical" evidence="7">
    <location>
        <begin position="252"/>
        <end position="275"/>
    </location>
</feature>
<dbReference type="Proteomes" id="UP001595704">
    <property type="component" value="Unassembled WGS sequence"/>
</dbReference>
<keyword evidence="2 7" id="KW-0813">Transport</keyword>
<evidence type="ECO:0000256" key="5">
    <source>
        <dbReference type="ARBA" id="ARBA00022989"/>
    </source>
</evidence>
<evidence type="ECO:0000256" key="6">
    <source>
        <dbReference type="ARBA" id="ARBA00023136"/>
    </source>
</evidence>
<keyword evidence="10" id="KW-1185">Reference proteome</keyword>
<feature type="domain" description="ABC transmembrane type-1" evidence="8">
    <location>
        <begin position="92"/>
        <end position="275"/>
    </location>
</feature>
<keyword evidence="5 7" id="KW-1133">Transmembrane helix</keyword>
<protein>
    <submittedName>
        <fullName evidence="9">Phosphonate ABC transporter, permease protein PhnE</fullName>
    </submittedName>
</protein>
<dbReference type="PANTHER" id="PTHR30043:SF1">
    <property type="entry name" value="ABC TRANSPORT SYSTEM PERMEASE PROTEIN P69"/>
    <property type="match status" value="1"/>
</dbReference>
<evidence type="ECO:0000256" key="7">
    <source>
        <dbReference type="RuleBase" id="RU363032"/>
    </source>
</evidence>
<reference evidence="10" key="1">
    <citation type="journal article" date="2019" name="Int. J. Syst. Evol. Microbiol.">
        <title>The Global Catalogue of Microorganisms (GCM) 10K type strain sequencing project: providing services to taxonomists for standard genome sequencing and annotation.</title>
        <authorList>
            <consortium name="The Broad Institute Genomics Platform"/>
            <consortium name="The Broad Institute Genome Sequencing Center for Infectious Disease"/>
            <person name="Wu L."/>
            <person name="Ma J."/>
        </authorList>
    </citation>
    <scope>NUCLEOTIDE SEQUENCE [LARGE SCALE GENOMIC DNA]</scope>
    <source>
        <strain evidence="10">KCTC 42282</strain>
    </source>
</reference>
<dbReference type="InterPro" id="IPR035906">
    <property type="entry name" value="MetI-like_sf"/>
</dbReference>
<dbReference type="SUPFAM" id="SSF161098">
    <property type="entry name" value="MetI-like"/>
    <property type="match status" value="1"/>
</dbReference>
<dbReference type="PROSITE" id="PS50928">
    <property type="entry name" value="ABC_TM1"/>
    <property type="match status" value="1"/>
</dbReference>
<dbReference type="NCBIfam" id="TIGR01097">
    <property type="entry name" value="PhnE"/>
    <property type="match status" value="1"/>
</dbReference>
<dbReference type="Pfam" id="PF00528">
    <property type="entry name" value="BPD_transp_1"/>
    <property type="match status" value="1"/>
</dbReference>
<evidence type="ECO:0000256" key="2">
    <source>
        <dbReference type="ARBA" id="ARBA00022448"/>
    </source>
</evidence>
<comment type="caution">
    <text evidence="9">The sequence shown here is derived from an EMBL/GenBank/DDBJ whole genome shotgun (WGS) entry which is preliminary data.</text>
</comment>